<feature type="compositionally biased region" description="Gly residues" evidence="1">
    <location>
        <begin position="1"/>
        <end position="12"/>
    </location>
</feature>
<evidence type="ECO:0000256" key="1">
    <source>
        <dbReference type="SAM" id="MobiDB-lite"/>
    </source>
</evidence>
<proteinExistence type="predicted"/>
<sequence>MSPTGQGPGVVRGSGVVLKRPDRTPSTSSTPPGSGNTHEGLGSTTTSPLNAVPFSPGRDAAPPKRVSTPELTSGPRSTYAPLTDIHNCYRALQQSVNYLIQSQTGLLPNPGYPGYEEDNTEFGFTGTTVASEYENLPLRVGQPPANAVPQVTDFRLPCSSSAAVWPTDLIHTSATGVRRSLSRRNRVDRKRQSTASLDSALQRWDDSQTETPQLKQRSFRGPKSSTVAYSTQKTFPFKSCADAPDTLRLSSTLDRNIVASGDSGLQSYSASLSQSDRKSHPAIPIEQIAQLAHNYRTQSFRTGSASVPEPASPTGSGSCHSATNGWCATRRPQLLPEPIRLVHPGSGDATANIDSDARGGVPVRAMNPLNRTYDFSAQNGPQIL</sequence>
<evidence type="ECO:0000313" key="4">
    <source>
        <dbReference type="WBParaSite" id="ECPE_0000674001-mRNA-1"/>
    </source>
</evidence>
<dbReference type="Proteomes" id="UP000272942">
    <property type="component" value="Unassembled WGS sequence"/>
</dbReference>
<dbReference type="AlphaFoldDB" id="A0A183AIE2"/>
<feature type="region of interest" description="Disordered" evidence="1">
    <location>
        <begin position="302"/>
        <end position="321"/>
    </location>
</feature>
<protein>
    <submittedName>
        <fullName evidence="2 4">Uncharacterized protein</fullName>
    </submittedName>
</protein>
<evidence type="ECO:0000313" key="3">
    <source>
        <dbReference type="Proteomes" id="UP000272942"/>
    </source>
</evidence>
<feature type="compositionally biased region" description="Basic residues" evidence="1">
    <location>
        <begin position="180"/>
        <end position="189"/>
    </location>
</feature>
<accession>A0A183AIE2</accession>
<reference evidence="2 3" key="2">
    <citation type="submission" date="2018-11" db="EMBL/GenBank/DDBJ databases">
        <authorList>
            <consortium name="Pathogen Informatics"/>
        </authorList>
    </citation>
    <scope>NUCLEOTIDE SEQUENCE [LARGE SCALE GENOMIC DNA]</scope>
    <source>
        <strain evidence="2 3">Egypt</strain>
    </source>
</reference>
<gene>
    <name evidence="2" type="ORF">ECPE_LOCUS6727</name>
</gene>
<feature type="region of interest" description="Disordered" evidence="1">
    <location>
        <begin position="1"/>
        <end position="80"/>
    </location>
</feature>
<keyword evidence="3" id="KW-1185">Reference proteome</keyword>
<evidence type="ECO:0000313" key="2">
    <source>
        <dbReference type="EMBL" id="VDP79173.1"/>
    </source>
</evidence>
<reference evidence="4" key="1">
    <citation type="submission" date="2016-06" db="UniProtKB">
        <authorList>
            <consortium name="WormBaseParasite"/>
        </authorList>
    </citation>
    <scope>IDENTIFICATION</scope>
</reference>
<feature type="region of interest" description="Disordered" evidence="1">
    <location>
        <begin position="175"/>
        <end position="225"/>
    </location>
</feature>
<dbReference type="EMBL" id="UZAN01043756">
    <property type="protein sequence ID" value="VDP79173.1"/>
    <property type="molecule type" value="Genomic_DNA"/>
</dbReference>
<feature type="compositionally biased region" description="Polar residues" evidence="1">
    <location>
        <begin position="33"/>
        <end position="49"/>
    </location>
</feature>
<name>A0A183AIE2_9TREM</name>
<dbReference type="WBParaSite" id="ECPE_0000674001-mRNA-1">
    <property type="protein sequence ID" value="ECPE_0000674001-mRNA-1"/>
    <property type="gene ID" value="ECPE_0000674001"/>
</dbReference>
<organism evidence="4">
    <name type="scientific">Echinostoma caproni</name>
    <dbReference type="NCBI Taxonomy" id="27848"/>
    <lineage>
        <taxon>Eukaryota</taxon>
        <taxon>Metazoa</taxon>
        <taxon>Spiralia</taxon>
        <taxon>Lophotrochozoa</taxon>
        <taxon>Platyhelminthes</taxon>
        <taxon>Trematoda</taxon>
        <taxon>Digenea</taxon>
        <taxon>Plagiorchiida</taxon>
        <taxon>Echinostomata</taxon>
        <taxon>Echinostomatoidea</taxon>
        <taxon>Echinostomatidae</taxon>
        <taxon>Echinostoma</taxon>
    </lineage>
</organism>